<protein>
    <recommendedName>
        <fullName evidence="1">L1 transposable element RRM domain-containing protein</fullName>
    </recommendedName>
</protein>
<dbReference type="InterPro" id="IPR004244">
    <property type="entry name" value="Transposase_22"/>
</dbReference>
<proteinExistence type="predicted"/>
<reference evidence="2" key="2">
    <citation type="submission" date="2025-08" db="UniProtKB">
        <authorList>
            <consortium name="Ensembl"/>
        </authorList>
    </citation>
    <scope>IDENTIFICATION</scope>
</reference>
<sequence length="161" mass="18622">EPWDNRRKSNRNNLRVVGFPESVEQGKPIKFLLETLPGLLKLPEDVVLDIEKVHRSLAPKPAAGQRPRPFIIKFLRFQVKERLLVAARDLGMIEWQGNRIQLFPDLSRDLQQKLRELGLKYGFFYPAVLRLTVDGETKSFSTPQKVEVFLKKREGTGETLK</sequence>
<dbReference type="GeneTree" id="ENSGT00940000165382"/>
<reference evidence="2" key="3">
    <citation type="submission" date="2025-09" db="UniProtKB">
        <authorList>
            <consortium name="Ensembl"/>
        </authorList>
    </citation>
    <scope>IDENTIFICATION</scope>
</reference>
<dbReference type="Proteomes" id="UP000008672">
    <property type="component" value="Unassembled WGS sequence"/>
</dbReference>
<dbReference type="InterPro" id="IPR043636">
    <property type="entry name" value="L1_RRM_dom"/>
</dbReference>
<dbReference type="AlphaFoldDB" id="H3AJH9"/>
<dbReference type="OMA" id="RIKSEIW"/>
<dbReference type="Gene3D" id="3.30.70.1820">
    <property type="entry name" value="L1 transposable element, RRM domain"/>
    <property type="match status" value="1"/>
</dbReference>
<dbReference type="Gene3D" id="3.30.250.20">
    <property type="entry name" value="L1 transposable element, C-terminal domain"/>
    <property type="match status" value="1"/>
</dbReference>
<dbReference type="EMBL" id="AFYH01187607">
    <property type="status" value="NOT_ANNOTATED_CDS"/>
    <property type="molecule type" value="Genomic_DNA"/>
</dbReference>
<dbReference type="FunCoup" id="H3AJH9">
    <property type="interactions" value="240"/>
</dbReference>
<dbReference type="PANTHER" id="PTHR11505">
    <property type="entry name" value="L1 TRANSPOSABLE ELEMENT-RELATED"/>
    <property type="match status" value="1"/>
</dbReference>
<name>H3AJH9_LATCH</name>
<keyword evidence="3" id="KW-1185">Reference proteome</keyword>
<dbReference type="InterPro" id="IPR042566">
    <property type="entry name" value="L1_C"/>
</dbReference>
<evidence type="ECO:0000313" key="3">
    <source>
        <dbReference type="Proteomes" id="UP000008672"/>
    </source>
</evidence>
<accession>H3AJH9</accession>
<organism evidence="2 3">
    <name type="scientific">Latimeria chalumnae</name>
    <name type="common">Coelacanth</name>
    <dbReference type="NCBI Taxonomy" id="7897"/>
    <lineage>
        <taxon>Eukaryota</taxon>
        <taxon>Metazoa</taxon>
        <taxon>Chordata</taxon>
        <taxon>Craniata</taxon>
        <taxon>Vertebrata</taxon>
        <taxon>Euteleostomi</taxon>
        <taxon>Coelacanthiformes</taxon>
        <taxon>Coelacanthidae</taxon>
        <taxon>Latimeria</taxon>
    </lineage>
</organism>
<evidence type="ECO:0000313" key="2">
    <source>
        <dbReference type="Ensembl" id="ENSLACP00000009800.1"/>
    </source>
</evidence>
<dbReference type="HOGENOM" id="CLU_062834_2_3_1"/>
<dbReference type="InParanoid" id="H3AJH9"/>
<reference evidence="3" key="1">
    <citation type="submission" date="2011-08" db="EMBL/GenBank/DDBJ databases">
        <title>The draft genome of Latimeria chalumnae.</title>
        <authorList>
            <person name="Di Palma F."/>
            <person name="Alfoldi J."/>
            <person name="Johnson J."/>
            <person name="Berlin A."/>
            <person name="Gnerre S."/>
            <person name="Jaffe D."/>
            <person name="MacCallum I."/>
            <person name="Young S."/>
            <person name="Walker B.J."/>
            <person name="Lander E."/>
            <person name="Lindblad-Toh K."/>
        </authorList>
    </citation>
    <scope>NUCLEOTIDE SEQUENCE [LARGE SCALE GENOMIC DNA]</scope>
    <source>
        <strain evidence="3">Wild caught</strain>
    </source>
</reference>
<dbReference type="Pfam" id="PF02994">
    <property type="entry name" value="Transposase_22"/>
    <property type="match status" value="1"/>
</dbReference>
<feature type="domain" description="L1 transposable element RRM" evidence="1">
    <location>
        <begin position="11"/>
        <end position="103"/>
    </location>
</feature>
<dbReference type="Ensembl" id="ENSLACT00000009876.1">
    <property type="protein sequence ID" value="ENSLACP00000009800.1"/>
    <property type="gene ID" value="ENSLACG00000008643.1"/>
</dbReference>
<evidence type="ECO:0000259" key="1">
    <source>
        <dbReference type="Pfam" id="PF02994"/>
    </source>
</evidence>